<organism evidence="1">
    <name type="scientific">Arundo donax</name>
    <name type="common">Giant reed</name>
    <name type="synonym">Donax arundinaceus</name>
    <dbReference type="NCBI Taxonomy" id="35708"/>
    <lineage>
        <taxon>Eukaryota</taxon>
        <taxon>Viridiplantae</taxon>
        <taxon>Streptophyta</taxon>
        <taxon>Embryophyta</taxon>
        <taxon>Tracheophyta</taxon>
        <taxon>Spermatophyta</taxon>
        <taxon>Magnoliopsida</taxon>
        <taxon>Liliopsida</taxon>
        <taxon>Poales</taxon>
        <taxon>Poaceae</taxon>
        <taxon>PACMAD clade</taxon>
        <taxon>Arundinoideae</taxon>
        <taxon>Arundineae</taxon>
        <taxon>Arundo</taxon>
    </lineage>
</organism>
<name>A0A0A9G4I4_ARUDO</name>
<sequence length="10" mass="1090">MDNLNLGSLN</sequence>
<dbReference type="EMBL" id="GBRH01182363">
    <property type="protein sequence ID" value="JAE15533.1"/>
    <property type="molecule type" value="Transcribed_RNA"/>
</dbReference>
<proteinExistence type="predicted"/>
<accession>A0A0A9G4I4</accession>
<reference evidence="1" key="2">
    <citation type="journal article" date="2015" name="Data Brief">
        <title>Shoot transcriptome of the giant reed, Arundo donax.</title>
        <authorList>
            <person name="Barrero R.A."/>
            <person name="Guerrero F.D."/>
            <person name="Moolhuijzen P."/>
            <person name="Goolsby J.A."/>
            <person name="Tidwell J."/>
            <person name="Bellgard S.E."/>
            <person name="Bellgard M.I."/>
        </authorList>
    </citation>
    <scope>NUCLEOTIDE SEQUENCE</scope>
    <source>
        <tissue evidence="1">Shoot tissue taken approximately 20 cm above the soil surface</tissue>
    </source>
</reference>
<evidence type="ECO:0000313" key="1">
    <source>
        <dbReference type="EMBL" id="JAE15533.1"/>
    </source>
</evidence>
<reference evidence="1" key="1">
    <citation type="submission" date="2014-09" db="EMBL/GenBank/DDBJ databases">
        <authorList>
            <person name="Magalhaes I.L.F."/>
            <person name="Oliveira U."/>
            <person name="Santos F.R."/>
            <person name="Vidigal T.H.D.A."/>
            <person name="Brescovit A.D."/>
            <person name="Santos A.J."/>
        </authorList>
    </citation>
    <scope>NUCLEOTIDE SEQUENCE</scope>
    <source>
        <tissue evidence="1">Shoot tissue taken approximately 20 cm above the soil surface</tissue>
    </source>
</reference>
<protein>
    <submittedName>
        <fullName evidence="1">Uncharacterized protein</fullName>
    </submittedName>
</protein>